<sequence length="268" mass="30821">MVRFHRSKDLHGLDGIAYSAPGCPQASAFQTGDFYGSTTAVLYREGMYLDLCELDNHDTEETCMRLHFDFAALLVHELAHAAHAAAYGAWACEVPFEHRTMAEAGFEWEHYALGGLLRTRLGDGEQSLAEWPSASTGKYYLHEGIPIWVQGKLPDIEVQWYVPFCSVLKLFTASYWEKVVPIHGAQALKVSKEVGVRYNVKDEGYTTSFLPREWDENYGDGVPEHCYEDDDGYIHLLDPADRWQGFEHLRKIDGWLLYPEARWFRFWR</sequence>
<evidence type="ECO:0000313" key="1">
    <source>
        <dbReference type="EMBL" id="KAK4547087.1"/>
    </source>
</evidence>
<gene>
    <name evidence="1" type="ORF">LTR36_001308</name>
</gene>
<dbReference type="EMBL" id="JAVFHQ010000012">
    <property type="protein sequence ID" value="KAK4547087.1"/>
    <property type="molecule type" value="Genomic_DNA"/>
</dbReference>
<evidence type="ECO:0000313" key="2">
    <source>
        <dbReference type="Proteomes" id="UP001324427"/>
    </source>
</evidence>
<name>A0AAV9JQ10_9PEZI</name>
<keyword evidence="2" id="KW-1185">Reference proteome</keyword>
<organism evidence="1 2">
    <name type="scientific">Oleoguttula mirabilis</name>
    <dbReference type="NCBI Taxonomy" id="1507867"/>
    <lineage>
        <taxon>Eukaryota</taxon>
        <taxon>Fungi</taxon>
        <taxon>Dikarya</taxon>
        <taxon>Ascomycota</taxon>
        <taxon>Pezizomycotina</taxon>
        <taxon>Dothideomycetes</taxon>
        <taxon>Dothideomycetidae</taxon>
        <taxon>Mycosphaerellales</taxon>
        <taxon>Teratosphaeriaceae</taxon>
        <taxon>Oleoguttula</taxon>
    </lineage>
</organism>
<comment type="caution">
    <text evidence="1">The sequence shown here is derived from an EMBL/GenBank/DDBJ whole genome shotgun (WGS) entry which is preliminary data.</text>
</comment>
<accession>A0AAV9JQ10</accession>
<dbReference type="Proteomes" id="UP001324427">
    <property type="component" value="Unassembled WGS sequence"/>
</dbReference>
<dbReference type="AlphaFoldDB" id="A0AAV9JQ10"/>
<protein>
    <submittedName>
        <fullName evidence="1">Uncharacterized protein</fullName>
    </submittedName>
</protein>
<proteinExistence type="predicted"/>
<reference evidence="1 2" key="1">
    <citation type="submission" date="2021-11" db="EMBL/GenBank/DDBJ databases">
        <title>Black yeast isolated from Biological Soil Crust.</title>
        <authorList>
            <person name="Kurbessoian T."/>
        </authorList>
    </citation>
    <scope>NUCLEOTIDE SEQUENCE [LARGE SCALE GENOMIC DNA]</scope>
    <source>
        <strain evidence="1 2">CCFEE 5522</strain>
    </source>
</reference>